<reference evidence="1 2" key="1">
    <citation type="journal article" date="2004" name="Syst. Appl. Microbiol.">
        <title>Cryptoendolithic actinomycetes from antarctic sandstone rock samples: Micromonospora endolithica sp. nov. and two isolates related to Micromonospora coerulea Jensen 1932.</title>
        <authorList>
            <person name="Hirsch P."/>
            <person name="Mevs U."/>
            <person name="Kroppenstedt R.M."/>
            <person name="Schumann P."/>
            <person name="Stackebrandt E."/>
        </authorList>
    </citation>
    <scope>NUCLEOTIDE SEQUENCE [LARGE SCALE GENOMIC DNA]</scope>
    <source>
        <strain evidence="1 2">JCM 12677</strain>
    </source>
</reference>
<comment type="caution">
    <text evidence="1">The sequence shown here is derived from an EMBL/GenBank/DDBJ whole genome shotgun (WGS) entry which is preliminary data.</text>
</comment>
<keyword evidence="2" id="KW-1185">Reference proteome</keyword>
<dbReference type="RefSeq" id="WP_120723959.1">
    <property type="nucleotide sequence ID" value="NZ_VLLO01000001.1"/>
</dbReference>
<sequence length="96" mass="10405">MRFVRAWARPELPADRWWAGVRPYSVAAYADLLATVNPANVPATRITGPGRAAAATAERTDVDVPTDAGMLRVVCVRSGDRWLVATLGVREEAATR</sequence>
<dbReference type="EMBL" id="RBAK01000001">
    <property type="protein sequence ID" value="RKN50487.1"/>
    <property type="molecule type" value="Genomic_DNA"/>
</dbReference>
<evidence type="ECO:0000313" key="1">
    <source>
        <dbReference type="EMBL" id="RKN50487.1"/>
    </source>
</evidence>
<gene>
    <name evidence="1" type="ORF">D7223_01440</name>
</gene>
<name>A0A3A9ZSP6_9ACTN</name>
<protein>
    <submittedName>
        <fullName evidence="1">Uncharacterized protein</fullName>
    </submittedName>
</protein>
<dbReference type="AlphaFoldDB" id="A0A3A9ZSP6"/>
<dbReference type="OrthoDB" id="3555448at2"/>
<accession>A0A3A9ZSP6</accession>
<organism evidence="1 2">
    <name type="scientific">Micromonospora endolithica</name>
    <dbReference type="NCBI Taxonomy" id="230091"/>
    <lineage>
        <taxon>Bacteria</taxon>
        <taxon>Bacillati</taxon>
        <taxon>Actinomycetota</taxon>
        <taxon>Actinomycetes</taxon>
        <taxon>Micromonosporales</taxon>
        <taxon>Micromonosporaceae</taxon>
        <taxon>Micromonospora</taxon>
    </lineage>
</organism>
<evidence type="ECO:0000313" key="2">
    <source>
        <dbReference type="Proteomes" id="UP000281726"/>
    </source>
</evidence>
<proteinExistence type="predicted"/>
<dbReference type="Proteomes" id="UP000281726">
    <property type="component" value="Unassembled WGS sequence"/>
</dbReference>